<comment type="function">
    <text evidence="7">Catalyzes the reversible isomerization of glucose-6-phosphate to fructose-6-phosphate.</text>
</comment>
<reference evidence="9" key="1">
    <citation type="submission" date="2018-07" db="EMBL/GenBank/DDBJ databases">
        <title>Genome assembly of strain Ka43.</title>
        <authorList>
            <person name="Kukolya J."/>
            <person name="Nagy I."/>
            <person name="Horvath B."/>
            <person name="Toth A."/>
        </authorList>
    </citation>
    <scope>NUCLEOTIDE SEQUENCE</scope>
    <source>
        <strain evidence="9">KB43</strain>
    </source>
</reference>
<feature type="active site" evidence="7">
    <location>
        <position position="384"/>
    </location>
</feature>
<evidence type="ECO:0000256" key="2">
    <source>
        <dbReference type="ARBA" id="ARBA00006604"/>
    </source>
</evidence>
<dbReference type="AlphaFoldDB" id="A0A928V2D6"/>
<evidence type="ECO:0000256" key="5">
    <source>
        <dbReference type="ARBA" id="ARBA00023235"/>
    </source>
</evidence>
<dbReference type="GO" id="GO:0005829">
    <property type="term" value="C:cytosol"/>
    <property type="evidence" value="ECO:0007669"/>
    <property type="project" value="TreeGrafter"/>
</dbReference>
<protein>
    <recommendedName>
        <fullName evidence="7">Glucose-6-phosphate isomerase</fullName>
        <shortName evidence="7">GPI</shortName>
        <ecNumber evidence="7">5.3.1.9</ecNumber>
    </recommendedName>
    <alternativeName>
        <fullName evidence="7">Phosphoglucose isomerase</fullName>
        <shortName evidence="7">PGI</shortName>
    </alternativeName>
    <alternativeName>
        <fullName evidence="7">Phosphohexose isomerase</fullName>
        <shortName evidence="7">PHI</shortName>
    </alternativeName>
</protein>
<dbReference type="GO" id="GO:0048029">
    <property type="term" value="F:monosaccharide binding"/>
    <property type="evidence" value="ECO:0007669"/>
    <property type="project" value="TreeGrafter"/>
</dbReference>
<dbReference type="FunFam" id="3.40.50.10490:FF:000004">
    <property type="entry name" value="Glucose-6-phosphate isomerase"/>
    <property type="match status" value="1"/>
</dbReference>
<dbReference type="EMBL" id="PRDL01000001">
    <property type="protein sequence ID" value="MBE8717022.1"/>
    <property type="molecule type" value="Genomic_DNA"/>
</dbReference>
<dbReference type="HAMAP" id="MF_00473">
    <property type="entry name" value="G6P_isomerase"/>
    <property type="match status" value="1"/>
</dbReference>
<dbReference type="PRINTS" id="PR00662">
    <property type="entry name" value="G6PISOMERASE"/>
</dbReference>
<dbReference type="RefSeq" id="WP_193908558.1">
    <property type="nucleotide sequence ID" value="NZ_PRDL01000001.1"/>
</dbReference>
<dbReference type="PROSITE" id="PS51463">
    <property type="entry name" value="P_GLUCOSE_ISOMERASE_3"/>
    <property type="match status" value="1"/>
</dbReference>
<dbReference type="InterPro" id="IPR001672">
    <property type="entry name" value="G6P_Isomerase"/>
</dbReference>
<proteinExistence type="inferred from homology"/>
<comment type="pathway">
    <text evidence="1 7 8">Carbohydrate degradation; glycolysis; D-glyceraldehyde 3-phosphate and glycerone phosphate from D-glucose: step 2/4.</text>
</comment>
<keyword evidence="5 7" id="KW-0413">Isomerase</keyword>
<evidence type="ECO:0000256" key="1">
    <source>
        <dbReference type="ARBA" id="ARBA00004926"/>
    </source>
</evidence>
<dbReference type="InterPro" id="IPR035476">
    <property type="entry name" value="SIS_PGI_1"/>
</dbReference>
<dbReference type="EC" id="5.3.1.9" evidence="7"/>
<dbReference type="PANTHER" id="PTHR11469:SF1">
    <property type="entry name" value="GLUCOSE-6-PHOSPHATE ISOMERASE"/>
    <property type="match status" value="1"/>
</dbReference>
<name>A0A928V2D6_9GAMM</name>
<comment type="similarity">
    <text evidence="2 7 8">Belongs to the GPI family.</text>
</comment>
<keyword evidence="4 7" id="KW-0324">Glycolysis</keyword>
<dbReference type="Gene3D" id="1.10.1390.10">
    <property type="match status" value="1"/>
</dbReference>
<keyword evidence="7" id="KW-0963">Cytoplasm</keyword>
<comment type="subcellular location">
    <subcellularLocation>
        <location evidence="7">Cytoplasm</location>
    </subcellularLocation>
</comment>
<organism evidence="9 10">
    <name type="scientific">Cellvibrio polysaccharolyticus</name>
    <dbReference type="NCBI Taxonomy" id="2082724"/>
    <lineage>
        <taxon>Bacteria</taxon>
        <taxon>Pseudomonadati</taxon>
        <taxon>Pseudomonadota</taxon>
        <taxon>Gammaproteobacteria</taxon>
        <taxon>Cellvibrionales</taxon>
        <taxon>Cellvibrionaceae</taxon>
        <taxon>Cellvibrio</taxon>
    </lineage>
</organism>
<comment type="catalytic activity">
    <reaction evidence="6 7 8">
        <text>alpha-D-glucose 6-phosphate = beta-D-fructose 6-phosphate</text>
        <dbReference type="Rhea" id="RHEA:11816"/>
        <dbReference type="ChEBI" id="CHEBI:57634"/>
        <dbReference type="ChEBI" id="CHEBI:58225"/>
        <dbReference type="EC" id="5.3.1.9"/>
    </reaction>
</comment>
<evidence type="ECO:0000313" key="10">
    <source>
        <dbReference type="Proteomes" id="UP000652567"/>
    </source>
</evidence>
<feature type="active site" evidence="7">
    <location>
        <position position="512"/>
    </location>
</feature>
<dbReference type="Pfam" id="PF00342">
    <property type="entry name" value="PGI"/>
    <property type="match status" value="1"/>
</dbReference>
<dbReference type="CDD" id="cd05015">
    <property type="entry name" value="SIS_PGI_1"/>
    <property type="match status" value="1"/>
</dbReference>
<dbReference type="Proteomes" id="UP000652567">
    <property type="component" value="Unassembled WGS sequence"/>
</dbReference>
<dbReference type="InterPro" id="IPR046348">
    <property type="entry name" value="SIS_dom_sf"/>
</dbReference>
<dbReference type="SUPFAM" id="SSF53697">
    <property type="entry name" value="SIS domain"/>
    <property type="match status" value="1"/>
</dbReference>
<evidence type="ECO:0000256" key="4">
    <source>
        <dbReference type="ARBA" id="ARBA00023152"/>
    </source>
</evidence>
<dbReference type="GO" id="GO:0006096">
    <property type="term" value="P:glycolytic process"/>
    <property type="evidence" value="ECO:0007669"/>
    <property type="project" value="UniProtKB-UniRule"/>
</dbReference>
<dbReference type="PROSITE" id="PS00765">
    <property type="entry name" value="P_GLUCOSE_ISOMERASE_1"/>
    <property type="match status" value="1"/>
</dbReference>
<comment type="pathway">
    <text evidence="7">Carbohydrate biosynthesis; gluconeogenesis.</text>
</comment>
<dbReference type="GO" id="GO:0097367">
    <property type="term" value="F:carbohydrate derivative binding"/>
    <property type="evidence" value="ECO:0007669"/>
    <property type="project" value="InterPro"/>
</dbReference>
<dbReference type="InterPro" id="IPR023096">
    <property type="entry name" value="G6P_Isomerase_C"/>
</dbReference>
<dbReference type="GO" id="GO:0004347">
    <property type="term" value="F:glucose-6-phosphate isomerase activity"/>
    <property type="evidence" value="ECO:0007669"/>
    <property type="project" value="UniProtKB-UniRule"/>
</dbReference>
<dbReference type="GO" id="GO:0051156">
    <property type="term" value="P:glucose 6-phosphate metabolic process"/>
    <property type="evidence" value="ECO:0007669"/>
    <property type="project" value="TreeGrafter"/>
</dbReference>
<gene>
    <name evidence="7" type="primary">pgi</name>
    <name evidence="9" type="ORF">C4F51_07425</name>
</gene>
<comment type="caution">
    <text evidence="9">The sequence shown here is derived from an EMBL/GenBank/DDBJ whole genome shotgun (WGS) entry which is preliminary data.</text>
</comment>
<evidence type="ECO:0000256" key="3">
    <source>
        <dbReference type="ARBA" id="ARBA00022432"/>
    </source>
</evidence>
<dbReference type="InterPro" id="IPR035482">
    <property type="entry name" value="SIS_PGI_2"/>
</dbReference>
<dbReference type="Gene3D" id="3.40.50.10490">
    <property type="entry name" value="Glucose-6-phosphate isomerase like protein, domain 1"/>
    <property type="match status" value="2"/>
</dbReference>
<evidence type="ECO:0000256" key="6">
    <source>
        <dbReference type="ARBA" id="ARBA00029321"/>
    </source>
</evidence>
<dbReference type="FunFam" id="1.10.1390.10:FF:000001">
    <property type="entry name" value="Glucose-6-phosphate isomerase"/>
    <property type="match status" value="1"/>
</dbReference>
<accession>A0A928V2D6</accession>
<dbReference type="NCBIfam" id="NF001211">
    <property type="entry name" value="PRK00179.1"/>
    <property type="match status" value="1"/>
</dbReference>
<evidence type="ECO:0000256" key="7">
    <source>
        <dbReference type="HAMAP-Rule" id="MF_00473"/>
    </source>
</evidence>
<dbReference type="CDD" id="cd05016">
    <property type="entry name" value="SIS_PGI_2"/>
    <property type="match status" value="1"/>
</dbReference>
<dbReference type="PROSITE" id="PS00174">
    <property type="entry name" value="P_GLUCOSE_ISOMERASE_2"/>
    <property type="match status" value="1"/>
</dbReference>
<dbReference type="GO" id="GO:0006094">
    <property type="term" value="P:gluconeogenesis"/>
    <property type="evidence" value="ECO:0007669"/>
    <property type="project" value="UniProtKB-UniRule"/>
</dbReference>
<keyword evidence="3 7" id="KW-0312">Gluconeogenesis</keyword>
<evidence type="ECO:0000256" key="8">
    <source>
        <dbReference type="RuleBase" id="RU000612"/>
    </source>
</evidence>
<sequence>MANRTDLKSWQNLAKHAETLKSRHIRDLFKEDDSRFEKFSIELPHLLFDFSKNLITDETKAALLALAREVDVEGWRSKMFAAEHINHTEDRAVMHVALRDRSDKPIVIDGEDARPAVAAELERMRKLSEKLRSGGWVGFTGKQITDIVSIGIGGSNLGPLMVTEALSAYSDKRFNMHYVSNVDGVQIADVLEKLNPETTLFVISSKTFTTLETMTNARTAEQWFLKAAGDRSAIAAHFVAVSTNRKLVTEFGIAEENIFDMWDWVGGRFSLWSAIGLPIVLSLGYEQFEALLQGAYEMDQHFQNAPLEQNAPVLMALVGVWNSNFLGYSAQALLPYDQCLHRFPAYMQQAEMESNGKSVNWAGERLNYRSVPLIWGEVGINGQHAFYQMLHQGTDIIPADFIGSVESNIDVPGHHDALMANFFAQTQALMQGSDEQQVRAELTAKGLSEERIAALIPQKVHRGNRPTNTLLLQKVDARTLGALIALYEHKIFVQGIIWEIYSFDQWGVELGKVLATGIQRELAPEAAVGTGHDASTRNLLNFYKKARSKQQ</sequence>
<keyword evidence="10" id="KW-1185">Reference proteome</keyword>
<evidence type="ECO:0000313" key="9">
    <source>
        <dbReference type="EMBL" id="MBE8717022.1"/>
    </source>
</evidence>
<dbReference type="InterPro" id="IPR018189">
    <property type="entry name" value="Phosphoglucose_isomerase_CS"/>
</dbReference>
<feature type="active site" description="Proton donor" evidence="7">
    <location>
        <position position="353"/>
    </location>
</feature>
<dbReference type="PANTHER" id="PTHR11469">
    <property type="entry name" value="GLUCOSE-6-PHOSPHATE ISOMERASE"/>
    <property type="match status" value="1"/>
</dbReference>